<reference evidence="2 3" key="1">
    <citation type="submission" date="2019-01" db="EMBL/GenBank/DDBJ databases">
        <title>Flavobacterium sp. nov.,isolated from freshwater.</title>
        <authorList>
            <person name="Zhang R."/>
            <person name="Du Z.-J."/>
        </authorList>
    </citation>
    <scope>NUCLEOTIDE SEQUENCE [LARGE SCALE GENOMIC DNA]</scope>
    <source>
        <strain evidence="2 3">1E403</strain>
    </source>
</reference>
<protein>
    <submittedName>
        <fullName evidence="2">DUF4258 domain-containing protein</fullName>
    </submittedName>
</protein>
<dbReference type="Proteomes" id="UP000287527">
    <property type="component" value="Unassembled WGS sequence"/>
</dbReference>
<comment type="caution">
    <text evidence="2">The sequence shown here is derived from an EMBL/GenBank/DDBJ whole genome shotgun (WGS) entry which is preliminary data.</text>
</comment>
<dbReference type="EMBL" id="SBII01000010">
    <property type="protein sequence ID" value="RWW96616.1"/>
    <property type="molecule type" value="Genomic_DNA"/>
</dbReference>
<keyword evidence="1" id="KW-0812">Transmembrane</keyword>
<keyword evidence="1" id="KW-1133">Transmembrane helix</keyword>
<gene>
    <name evidence="2" type="ORF">EPI11_13535</name>
</gene>
<evidence type="ECO:0000256" key="1">
    <source>
        <dbReference type="SAM" id="Phobius"/>
    </source>
</evidence>
<accession>A0A3S3QWC6</accession>
<sequence length="125" mass="14330">MKFIHRFAYYMLGFLIGGVFLLFIFQNKRTEFCYMPNCRVLKSIRAKGIVISKEAQAVFDQKAITLQDVKNSLDNGDVDFSRSNKPNKEGGKVYIIEGNTSKNEPIELEIINYSEKAILKNVKKV</sequence>
<evidence type="ECO:0000313" key="3">
    <source>
        <dbReference type="Proteomes" id="UP000287527"/>
    </source>
</evidence>
<dbReference type="AlphaFoldDB" id="A0A3S3QWC6"/>
<keyword evidence="3" id="KW-1185">Reference proteome</keyword>
<dbReference type="RefSeq" id="WP_128390520.1">
    <property type="nucleotide sequence ID" value="NZ_SBII01000010.1"/>
</dbReference>
<proteinExistence type="predicted"/>
<name>A0A3S3QWC6_9FLAO</name>
<feature type="transmembrane region" description="Helical" evidence="1">
    <location>
        <begin position="7"/>
        <end position="25"/>
    </location>
</feature>
<dbReference type="OrthoDB" id="1466970at2"/>
<evidence type="ECO:0000313" key="2">
    <source>
        <dbReference type="EMBL" id="RWW96616.1"/>
    </source>
</evidence>
<keyword evidence="1" id="KW-0472">Membrane</keyword>
<dbReference type="InterPro" id="IPR025354">
    <property type="entry name" value="DUF4258"/>
</dbReference>
<organism evidence="2 3">
    <name type="scientific">Flavobacterium cerinum</name>
    <dbReference type="NCBI Taxonomy" id="2502784"/>
    <lineage>
        <taxon>Bacteria</taxon>
        <taxon>Pseudomonadati</taxon>
        <taxon>Bacteroidota</taxon>
        <taxon>Flavobacteriia</taxon>
        <taxon>Flavobacteriales</taxon>
        <taxon>Flavobacteriaceae</taxon>
        <taxon>Flavobacterium</taxon>
    </lineage>
</organism>
<dbReference type="Pfam" id="PF14076">
    <property type="entry name" value="DUF4258"/>
    <property type="match status" value="1"/>
</dbReference>